<dbReference type="InterPro" id="IPR026838">
    <property type="entry name" value="YheC/D"/>
</dbReference>
<sequence length="371" mass="41906">MQGTLGTLGVLVNEREGSPPFADEVFCQRLCQESNKFDMEVVVITPKGSAPNGKYHGYRYVNENWTQETIDLPDLIYDRCLTPVPGIFRRRLRQASKSTSRKIRFLSRALPGKWHVYQTLKSYEILHKHLPETELYTSKDQLKTWLKKHPDGVFLKPQAGSHGKSTVRAQWISSEQTLYIQGRNRYNRSFEKRFPHLSSGLAQLHRILIAKPYIIQPFLPLTNKDMKPFDLRALVQKNGSGQWDLSGLIIREGTADSLTSNLHGGGTAKNAHSFLEQEFGKETTALLFAQAATLSALIPGILESRYGRLSELGIDYGIDRSGHLWILEVNSKPGRAAFLLSGDSESINKACNRPLEYARYLLLRSQGSPIH</sequence>
<comment type="caution">
    <text evidence="1">The sequence shown here is derived from an EMBL/GenBank/DDBJ whole genome shotgun (WGS) entry which is preliminary data.</text>
</comment>
<dbReference type="EMBL" id="JACSQL010000001">
    <property type="protein sequence ID" value="MBD7966955.1"/>
    <property type="molecule type" value="Genomic_DNA"/>
</dbReference>
<organism evidence="1 2">
    <name type="scientific">Paenibacillus gallinarum</name>
    <dbReference type="NCBI Taxonomy" id="2762232"/>
    <lineage>
        <taxon>Bacteria</taxon>
        <taxon>Bacillati</taxon>
        <taxon>Bacillota</taxon>
        <taxon>Bacilli</taxon>
        <taxon>Bacillales</taxon>
        <taxon>Paenibacillaceae</taxon>
        <taxon>Paenibacillus</taxon>
    </lineage>
</organism>
<dbReference type="Gene3D" id="3.30.470.20">
    <property type="entry name" value="ATP-grasp fold, B domain"/>
    <property type="match status" value="1"/>
</dbReference>
<dbReference type="Proteomes" id="UP000608071">
    <property type="component" value="Unassembled WGS sequence"/>
</dbReference>
<proteinExistence type="predicted"/>
<name>A0ABR8STY2_9BACL</name>
<dbReference type="Pfam" id="PF14398">
    <property type="entry name" value="ATPgrasp_YheCD"/>
    <property type="match status" value="1"/>
</dbReference>
<accession>A0ABR8STY2</accession>
<gene>
    <name evidence="1" type="ORF">H9647_02655</name>
</gene>
<keyword evidence="2" id="KW-1185">Reference proteome</keyword>
<dbReference type="SUPFAM" id="SSF56059">
    <property type="entry name" value="Glutathione synthetase ATP-binding domain-like"/>
    <property type="match status" value="1"/>
</dbReference>
<protein>
    <submittedName>
        <fullName evidence="1">YheC/YheD family protein</fullName>
    </submittedName>
</protein>
<evidence type="ECO:0000313" key="2">
    <source>
        <dbReference type="Proteomes" id="UP000608071"/>
    </source>
</evidence>
<dbReference type="RefSeq" id="WP_191797932.1">
    <property type="nucleotide sequence ID" value="NZ_JACSQL010000001.1"/>
</dbReference>
<evidence type="ECO:0000313" key="1">
    <source>
        <dbReference type="EMBL" id="MBD7966955.1"/>
    </source>
</evidence>
<reference evidence="1 2" key="1">
    <citation type="submission" date="2020-08" db="EMBL/GenBank/DDBJ databases">
        <title>A Genomic Blueprint of the Chicken Gut Microbiome.</title>
        <authorList>
            <person name="Gilroy R."/>
            <person name="Ravi A."/>
            <person name="Getino M."/>
            <person name="Pursley I."/>
            <person name="Horton D.L."/>
            <person name="Alikhan N.-F."/>
            <person name="Baker D."/>
            <person name="Gharbi K."/>
            <person name="Hall N."/>
            <person name="Watson M."/>
            <person name="Adriaenssens E.M."/>
            <person name="Foster-Nyarko E."/>
            <person name="Jarju S."/>
            <person name="Secka A."/>
            <person name="Antonio M."/>
            <person name="Oren A."/>
            <person name="Chaudhuri R."/>
            <person name="La Ragione R.M."/>
            <person name="Hildebrand F."/>
            <person name="Pallen M.J."/>
        </authorList>
    </citation>
    <scope>NUCLEOTIDE SEQUENCE [LARGE SCALE GENOMIC DNA]</scope>
    <source>
        <strain evidence="1 2">Sa2BVA9</strain>
    </source>
</reference>